<protein>
    <submittedName>
        <fullName evidence="2">Uncharacterized protein</fullName>
    </submittedName>
</protein>
<comment type="caution">
    <text evidence="2">The sequence shown here is derived from an EMBL/GenBank/DDBJ whole genome shotgun (WGS) entry which is preliminary data.</text>
</comment>
<reference evidence="2" key="1">
    <citation type="submission" date="2016-12" db="EMBL/GenBank/DDBJ databases">
        <authorList>
            <person name="Moulin L."/>
        </authorList>
    </citation>
    <scope>NUCLEOTIDE SEQUENCE [LARGE SCALE GENOMIC DNA]</scope>
    <source>
        <strain evidence="2">STM 7183</strain>
    </source>
</reference>
<dbReference type="EMBL" id="CYGY02000075">
    <property type="protein sequence ID" value="SIT50110.1"/>
    <property type="molecule type" value="Genomic_DNA"/>
</dbReference>
<dbReference type="AlphaFoldDB" id="A0A1N7SS14"/>
<organism evidence="2 3">
    <name type="scientific">Paraburkholderia piptadeniae</name>
    <dbReference type="NCBI Taxonomy" id="1701573"/>
    <lineage>
        <taxon>Bacteria</taxon>
        <taxon>Pseudomonadati</taxon>
        <taxon>Pseudomonadota</taxon>
        <taxon>Betaproteobacteria</taxon>
        <taxon>Burkholderiales</taxon>
        <taxon>Burkholderiaceae</taxon>
        <taxon>Paraburkholderia</taxon>
    </lineage>
</organism>
<keyword evidence="3" id="KW-1185">Reference proteome</keyword>
<accession>A0A1N7SS14</accession>
<feature type="transmembrane region" description="Helical" evidence="1">
    <location>
        <begin position="30"/>
        <end position="46"/>
    </location>
</feature>
<evidence type="ECO:0000313" key="2">
    <source>
        <dbReference type="EMBL" id="SIT50110.1"/>
    </source>
</evidence>
<name>A0A1N7SS14_9BURK</name>
<keyword evidence="1" id="KW-0812">Transmembrane</keyword>
<evidence type="ECO:0000313" key="3">
    <source>
        <dbReference type="Proteomes" id="UP000195569"/>
    </source>
</evidence>
<keyword evidence="1" id="KW-1133">Transmembrane helix</keyword>
<dbReference type="Proteomes" id="UP000195569">
    <property type="component" value="Unassembled WGS sequence"/>
</dbReference>
<evidence type="ECO:0000256" key="1">
    <source>
        <dbReference type="SAM" id="Phobius"/>
    </source>
</evidence>
<keyword evidence="1" id="KW-0472">Membrane</keyword>
<proteinExistence type="predicted"/>
<sequence>MKGRKTRIACFRAGWNIRAHAVSQVTRHRAFIALYGALLRLIVVLVQQVPSRRRRRLPTIAEMRDGRACRLA</sequence>
<gene>
    <name evidence="2" type="ORF">BN2476_750053</name>
</gene>